<evidence type="ECO:0000313" key="3">
    <source>
        <dbReference type="Proteomes" id="UP000029995"/>
    </source>
</evidence>
<dbReference type="Proteomes" id="UP000029995">
    <property type="component" value="Unassembled WGS sequence"/>
</dbReference>
<comment type="caution">
    <text evidence="2">The sequence shown here is derived from an EMBL/GenBank/DDBJ whole genome shotgun (WGS) entry which is preliminary data.</text>
</comment>
<keyword evidence="1" id="KW-0732">Signal</keyword>
<reference evidence="2 3" key="1">
    <citation type="submission" date="2014-01" db="EMBL/GenBank/DDBJ databases">
        <title>Genome sequence determination for a cystic fibrosis isolate, Inquilinus limosus.</title>
        <authorList>
            <person name="Pino M."/>
            <person name="Di Conza J."/>
            <person name="Gutkind G."/>
        </authorList>
    </citation>
    <scope>NUCLEOTIDE SEQUENCE [LARGE SCALE GENOMIC DNA]</scope>
    <source>
        <strain evidence="2 3">MP06</strain>
    </source>
</reference>
<evidence type="ECO:0000313" key="2">
    <source>
        <dbReference type="EMBL" id="KGM34127.1"/>
    </source>
</evidence>
<evidence type="ECO:0008006" key="4">
    <source>
        <dbReference type="Google" id="ProtNLM"/>
    </source>
</evidence>
<gene>
    <name evidence="2" type="ORF">P409_11905</name>
</gene>
<evidence type="ECO:0000256" key="1">
    <source>
        <dbReference type="SAM" id="SignalP"/>
    </source>
</evidence>
<accession>A0A0A0DAW9</accession>
<dbReference type="PROSITE" id="PS51257">
    <property type="entry name" value="PROKAR_LIPOPROTEIN"/>
    <property type="match status" value="1"/>
</dbReference>
<feature type="signal peptide" evidence="1">
    <location>
        <begin position="1"/>
        <end position="24"/>
    </location>
</feature>
<protein>
    <recommendedName>
        <fullName evidence="4">Lipoprotein</fullName>
    </recommendedName>
</protein>
<dbReference type="AlphaFoldDB" id="A0A0A0DAW9"/>
<sequence length="114" mass="12723">MHRSAWSALLLLSLSGCISGPDHAEQLADDRQKCAEFGFQDGTDAFANCMMKLSTRRQDRAPPDHDTLVKRYRSLSMERRGDDRYPVCGAAGMDNELDISTGKWVGPDCQMEPD</sequence>
<dbReference type="RefSeq" id="WP_034836088.1">
    <property type="nucleotide sequence ID" value="NZ_JANX01000117.1"/>
</dbReference>
<dbReference type="OrthoDB" id="8163917at2"/>
<dbReference type="EMBL" id="JANX01000117">
    <property type="protein sequence ID" value="KGM34127.1"/>
    <property type="molecule type" value="Genomic_DNA"/>
</dbReference>
<name>A0A0A0DAW9_9PROT</name>
<organism evidence="2 3">
    <name type="scientific">Inquilinus limosus MP06</name>
    <dbReference type="NCBI Taxonomy" id="1398085"/>
    <lineage>
        <taxon>Bacteria</taxon>
        <taxon>Pseudomonadati</taxon>
        <taxon>Pseudomonadota</taxon>
        <taxon>Alphaproteobacteria</taxon>
        <taxon>Rhodospirillales</taxon>
        <taxon>Rhodospirillaceae</taxon>
        <taxon>Inquilinus</taxon>
    </lineage>
</organism>
<proteinExistence type="predicted"/>
<feature type="chain" id="PRO_5001968429" description="Lipoprotein" evidence="1">
    <location>
        <begin position="25"/>
        <end position="114"/>
    </location>
</feature>